<comment type="subcellular location">
    <subcellularLocation>
        <location evidence="1">Golgi apparatus</location>
    </subcellularLocation>
</comment>
<feature type="binding site" evidence="7">
    <location>
        <position position="663"/>
    </location>
    <ligand>
        <name>ATP</name>
        <dbReference type="ChEBI" id="CHEBI:30616"/>
    </ligand>
</feature>
<reference evidence="11 12" key="1">
    <citation type="journal article" date="2014" name="Curr. Biol.">
        <title>The genome of the clonal raider ant Cerapachys biroi.</title>
        <authorList>
            <person name="Oxley P.R."/>
            <person name="Ji L."/>
            <person name="Fetter-Pruneda I."/>
            <person name="McKenzie S.K."/>
            <person name="Li C."/>
            <person name="Hu H."/>
            <person name="Zhang G."/>
            <person name="Kronauer D.J."/>
        </authorList>
    </citation>
    <scope>NUCLEOTIDE SEQUENCE [LARGE SCALE GENOMIC DNA]</scope>
</reference>
<dbReference type="OrthoDB" id="8583677at2759"/>
<evidence type="ECO:0000256" key="5">
    <source>
        <dbReference type="ARBA" id="ARBA00023180"/>
    </source>
</evidence>
<feature type="region of interest" description="Disordered" evidence="9">
    <location>
        <begin position="347"/>
        <end position="411"/>
    </location>
</feature>
<dbReference type="Proteomes" id="UP000053097">
    <property type="component" value="Unassembled WGS sequence"/>
</dbReference>
<feature type="binding site" evidence="7">
    <location>
        <begin position="766"/>
        <end position="769"/>
    </location>
    <ligand>
        <name>ATP</name>
        <dbReference type="ChEBI" id="CHEBI:30616"/>
    </ligand>
</feature>
<dbReference type="AlphaFoldDB" id="A0A026VVA1"/>
<evidence type="ECO:0000256" key="9">
    <source>
        <dbReference type="SAM" id="MobiDB-lite"/>
    </source>
</evidence>
<evidence type="ECO:0000256" key="2">
    <source>
        <dbReference type="ARBA" id="ARBA00006557"/>
    </source>
</evidence>
<organism evidence="11 12">
    <name type="scientific">Ooceraea biroi</name>
    <name type="common">Clonal raider ant</name>
    <name type="synonym">Cerapachys biroi</name>
    <dbReference type="NCBI Taxonomy" id="2015173"/>
    <lineage>
        <taxon>Eukaryota</taxon>
        <taxon>Metazoa</taxon>
        <taxon>Ecdysozoa</taxon>
        <taxon>Arthropoda</taxon>
        <taxon>Hexapoda</taxon>
        <taxon>Insecta</taxon>
        <taxon>Pterygota</taxon>
        <taxon>Neoptera</taxon>
        <taxon>Endopterygota</taxon>
        <taxon>Hymenoptera</taxon>
        <taxon>Apocrita</taxon>
        <taxon>Aculeata</taxon>
        <taxon>Formicoidea</taxon>
        <taxon>Formicidae</taxon>
        <taxon>Dorylinae</taxon>
        <taxon>Ooceraea</taxon>
    </lineage>
</organism>
<evidence type="ECO:0000313" key="12">
    <source>
        <dbReference type="Proteomes" id="UP000053097"/>
    </source>
</evidence>
<evidence type="ECO:0000256" key="4">
    <source>
        <dbReference type="ARBA" id="ARBA00023157"/>
    </source>
</evidence>
<dbReference type="PANTHER" id="PTHR12450">
    <property type="entry name" value="DENTIN MATRIX PROTEIN 4 PROTEIN FAM20"/>
    <property type="match status" value="1"/>
</dbReference>
<dbReference type="STRING" id="2015173.A0A026VVA1"/>
<keyword evidence="7" id="KW-0067">ATP-binding</keyword>
<accession>A0A026VVA1</accession>
<feature type="region of interest" description="Disordered" evidence="9">
    <location>
        <begin position="519"/>
        <end position="551"/>
    </location>
</feature>
<keyword evidence="4" id="KW-1015">Disulfide bond</keyword>
<dbReference type="GO" id="GO:0004674">
    <property type="term" value="F:protein serine/threonine kinase activity"/>
    <property type="evidence" value="ECO:0007669"/>
    <property type="project" value="TreeGrafter"/>
</dbReference>
<keyword evidence="8" id="KW-0464">Manganese</keyword>
<keyword evidence="12" id="KW-1185">Reference proteome</keyword>
<evidence type="ECO:0000256" key="3">
    <source>
        <dbReference type="ARBA" id="ARBA00023034"/>
    </source>
</evidence>
<feature type="active site" evidence="6">
    <location>
        <position position="835"/>
    </location>
</feature>
<feature type="region of interest" description="Disordered" evidence="9">
    <location>
        <begin position="20"/>
        <end position="81"/>
    </location>
</feature>
<feature type="binding site" evidence="8">
    <location>
        <position position="684"/>
    </location>
    <ligand>
        <name>Mn(2+)</name>
        <dbReference type="ChEBI" id="CHEBI:29035"/>
    </ligand>
</feature>
<dbReference type="EMBL" id="KK107796">
    <property type="protein sequence ID" value="EZA47708.1"/>
    <property type="molecule type" value="Genomic_DNA"/>
</dbReference>
<dbReference type="GO" id="GO:0005794">
    <property type="term" value="C:Golgi apparatus"/>
    <property type="evidence" value="ECO:0007669"/>
    <property type="project" value="UniProtKB-SubCell"/>
</dbReference>
<feature type="compositionally biased region" description="Basic and acidic residues" evidence="9">
    <location>
        <begin position="373"/>
        <end position="383"/>
    </location>
</feature>
<feature type="binding site" evidence="8">
    <location>
        <position position="855"/>
    </location>
    <ligand>
        <name>Mn(2+)</name>
        <dbReference type="ChEBI" id="CHEBI:29035"/>
    </ligand>
</feature>
<dbReference type="GO" id="GO:0005524">
    <property type="term" value="F:ATP binding"/>
    <property type="evidence" value="ECO:0007669"/>
    <property type="project" value="UniProtKB-KW"/>
</dbReference>
<dbReference type="InterPro" id="IPR009581">
    <property type="entry name" value="FAM20_C"/>
</dbReference>
<feature type="binding site" evidence="7">
    <location>
        <position position="840"/>
    </location>
    <ligand>
        <name>ATP</name>
        <dbReference type="ChEBI" id="CHEBI:30616"/>
    </ligand>
</feature>
<dbReference type="CDD" id="cd10314">
    <property type="entry name" value="FAM20_C"/>
    <property type="match status" value="1"/>
</dbReference>
<feature type="binding site" evidence="7">
    <location>
        <position position="684"/>
    </location>
    <ligand>
        <name>ATP</name>
        <dbReference type="ChEBI" id="CHEBI:30616"/>
    </ligand>
</feature>
<gene>
    <name evidence="11" type="ORF">X777_15456</name>
</gene>
<comment type="similarity">
    <text evidence="2">Belongs to the FAM20 family.</text>
</comment>
<feature type="binding site" evidence="7">
    <location>
        <position position="647"/>
    </location>
    <ligand>
        <name>ATP</name>
        <dbReference type="ChEBI" id="CHEBI:30616"/>
    </ligand>
</feature>
<evidence type="ECO:0000313" key="11">
    <source>
        <dbReference type="EMBL" id="EZA47708.1"/>
    </source>
</evidence>
<keyword evidence="8" id="KW-0479">Metal-binding</keyword>
<feature type="region of interest" description="Disordered" evidence="9">
    <location>
        <begin position="262"/>
        <end position="304"/>
    </location>
</feature>
<dbReference type="Pfam" id="PF06702">
    <property type="entry name" value="Fam20C"/>
    <property type="match status" value="1"/>
</dbReference>
<comment type="cofactor">
    <cofactor evidence="8">
        <name>Mn(2+)</name>
        <dbReference type="ChEBI" id="CHEBI:29035"/>
    </cofactor>
</comment>
<feature type="domain" description="FAM20 C-terminal" evidence="10">
    <location>
        <begin position="730"/>
        <end position="945"/>
    </location>
</feature>
<evidence type="ECO:0000256" key="1">
    <source>
        <dbReference type="ARBA" id="ARBA00004555"/>
    </source>
</evidence>
<feature type="compositionally biased region" description="Basic and acidic residues" evidence="9">
    <location>
        <begin position="399"/>
        <end position="411"/>
    </location>
</feature>
<proteinExistence type="inferred from homology"/>
<evidence type="ECO:0000256" key="8">
    <source>
        <dbReference type="PIRSR" id="PIRSR624869-3"/>
    </source>
</evidence>
<keyword evidence="7" id="KW-0547">Nucleotide-binding</keyword>
<dbReference type="PANTHER" id="PTHR12450:SF22">
    <property type="entry name" value="EXTRACELLULAR SERINE_THREONINE PROTEIN CG31145"/>
    <property type="match status" value="1"/>
</dbReference>
<feature type="non-terminal residue" evidence="11">
    <location>
        <position position="1"/>
    </location>
</feature>
<sequence>RRVATPDYFLESSRALADETCTGNAGCNNVTATADHPIYTDNARDRGRFRSRSRSRSRNGGFKSEPEDANDDNDDRKSGNFKTKTLDLSFESTNAIDDRSKVDHVGGFRRVEDFLKKALGQQSRNPTRENIQDDSLSLKKNIPKHVLPKVKRNNQDSPLPSKKDVHEKLVSLKNADGRISLSKIRLGQSAQRNIEKEKSLLPRKIREKDSANEISQLTKEAIGRTRSLFNKYTTRERISRTENSPEESLQYIEKNIDNIRPLSSKKRKSRADSSMRLTRSDSVERDIASAEKQKGLSHPAERTIENNSLLKTNLCILKPIKDTDEENERTVPVPPLRLKRFKNHSVDVENSIVHRPHRSSSEGDPQSPSSKKVRAERNSDYKLKRSPPPEEDWLGRGSTKSDNDGSANKHDSPIARCRLAVSNHYAERQRRCLTSKRLLRNNTRMKLTIRLIRIRDKLVLGLSAFAIVFTLLLVMDLQMDLGYSGHHLTPSHARIRVGDPPNADTVYNNFRRKFLQRANNGSREQANGDAMSVVDKSGKNEATPPTSTSTRKRDNFADLLDVVVNGYGVNVDEGVARISGEDREYNPTIGDLRKVTARKNSTTLDKFHLQISRLELYPKDSEYVDQLLYEIATKPILHVVQKDGGTQLKLIIDYGDNMQALFKPMRFPREQQTLPNHFYFTDFERHTAEIASFHLDRLLGFRRAMPVSGRTLNVTTEIYQIADGELLKTFFVSPAGNLCFHGKCSYYCDTAHAVCGSPDTLEGSFAAFLPDRALAARKAWRHPWRRSYHKRKKAQWEHDSDYCSLVKEISPYDEGRRLLDLMDMAVFDFLTGNMDRHHYETFRIFGNDSFTLHLDHGRGFGKPFHDETSILAPLLQCCMIRQTTLSTLLRFHNGPTRLSTAMRQSMARDPVAPVLWEPHLDALDRRIGIVLQAVRDCIARENSSQQVIHSDNTDSKL</sequence>
<evidence type="ECO:0000256" key="7">
    <source>
        <dbReference type="PIRSR" id="PIRSR624869-2"/>
    </source>
</evidence>
<protein>
    <submittedName>
        <fullName evidence="11">Dentin matrix protein</fullName>
    </submittedName>
</protein>
<feature type="compositionally biased region" description="Basic and acidic residues" evidence="9">
    <location>
        <begin position="270"/>
        <end position="304"/>
    </location>
</feature>
<keyword evidence="3" id="KW-0333">Golgi apparatus</keyword>
<dbReference type="InterPro" id="IPR024869">
    <property type="entry name" value="FAM20"/>
</dbReference>
<keyword evidence="5" id="KW-0325">Glycoprotein</keyword>
<dbReference type="GO" id="GO:0046872">
    <property type="term" value="F:metal ion binding"/>
    <property type="evidence" value="ECO:0007669"/>
    <property type="project" value="UniProtKB-KW"/>
</dbReference>
<name>A0A026VVA1_OOCBI</name>
<evidence type="ECO:0000259" key="10">
    <source>
        <dbReference type="Pfam" id="PF06702"/>
    </source>
</evidence>
<evidence type="ECO:0000256" key="6">
    <source>
        <dbReference type="PIRSR" id="PIRSR624869-1"/>
    </source>
</evidence>
<feature type="binding site" evidence="7">
    <location>
        <position position="855"/>
    </location>
    <ligand>
        <name>ATP</name>
        <dbReference type="ChEBI" id="CHEBI:30616"/>
    </ligand>
</feature>
<feature type="compositionally biased region" description="Polar residues" evidence="9">
    <location>
        <begin position="21"/>
        <end position="32"/>
    </location>
</feature>